<proteinExistence type="predicted"/>
<keyword evidence="1" id="KW-0732">Signal</keyword>
<name>A0AB38YIS4_9GAMM</name>
<evidence type="ECO:0000256" key="1">
    <source>
        <dbReference type="SAM" id="SignalP"/>
    </source>
</evidence>
<dbReference type="EMBL" id="CP101717">
    <property type="protein sequence ID" value="WLD59183.1"/>
    <property type="molecule type" value="Genomic_DNA"/>
</dbReference>
<sequence length="393" mass="41822">MTVNNTLGLRAVGVLLASATLTACLPEEDAPNRNDGDDDRFMSILVDASSNAAFQGVNLVTGETTTDLEGDDWHIALRRYNGVILNGGLVAGSGSVSAALAHEQSDFYDGSGDPIASTFINATAEGYLADLLYPYETHDLAFAGEAFLPAFGGWQQWSTYNHPSGGYVYPNNHRYWVLRSSTGDQFAVRLTGTEALFWTRDSSAEFDGAEIQLGVTPMSANGSFNLGNEATVTAPLGVARGSVYIDLDNLSFTTTEQGGWDIEYRVVTSTSGFGSGGIGELRLNGGVTGDAGVALQGPYTQQEIEALDASGFYSFGFVSDASGNAFAENEWFVYGIPGYGSGHSLAPNFRVFAVDLDGDSATTDDVYMVQAVNYYHPDAGTSGYITLRVRQLD</sequence>
<dbReference type="Pfam" id="PF14064">
    <property type="entry name" value="HmuY"/>
    <property type="match status" value="1"/>
</dbReference>
<dbReference type="InterPro" id="IPR025921">
    <property type="entry name" value="HmuY"/>
</dbReference>
<evidence type="ECO:0000313" key="2">
    <source>
        <dbReference type="EMBL" id="WLD59183.1"/>
    </source>
</evidence>
<protein>
    <submittedName>
        <fullName evidence="2">Uncharacterized protein</fullName>
    </submittedName>
</protein>
<reference evidence="2" key="1">
    <citation type="submission" date="2022-07" db="EMBL/GenBank/DDBJ databases">
        <title>Complete genome sequence of Salinispirillum sp. LH10-3-1 capable of multiple carbohydrate inversion isolated from a soda lake.</title>
        <authorList>
            <person name="Liu J."/>
            <person name="Zhai Y."/>
            <person name="Zhang H."/>
            <person name="Yang H."/>
            <person name="Qu J."/>
            <person name="Li J."/>
        </authorList>
    </citation>
    <scope>NUCLEOTIDE SEQUENCE</scope>
    <source>
        <strain evidence="2">LH 10-3-1</strain>
    </source>
</reference>
<dbReference type="RefSeq" id="WP_304996472.1">
    <property type="nucleotide sequence ID" value="NZ_CP101717.1"/>
</dbReference>
<feature type="chain" id="PRO_5044297153" evidence="1">
    <location>
        <begin position="24"/>
        <end position="393"/>
    </location>
</feature>
<gene>
    <name evidence="2" type="ORF">NFC81_05185</name>
</gene>
<dbReference type="AlphaFoldDB" id="A0AB38YIS4"/>
<organism evidence="2">
    <name type="scientific">Salinispirillum sp. LH 10-3-1</name>
    <dbReference type="NCBI Taxonomy" id="2952525"/>
    <lineage>
        <taxon>Bacteria</taxon>
        <taxon>Pseudomonadati</taxon>
        <taxon>Pseudomonadota</taxon>
        <taxon>Gammaproteobacteria</taxon>
        <taxon>Oceanospirillales</taxon>
        <taxon>Saccharospirillaceae</taxon>
        <taxon>Salinispirillum</taxon>
    </lineage>
</organism>
<accession>A0AB38YIS4</accession>
<feature type="signal peptide" evidence="1">
    <location>
        <begin position="1"/>
        <end position="23"/>
    </location>
</feature>
<dbReference type="CDD" id="cd12105">
    <property type="entry name" value="HmuY"/>
    <property type="match status" value="1"/>
</dbReference>